<name>A0A916IYZ8_9BURK</name>
<dbReference type="SUPFAM" id="SSF56112">
    <property type="entry name" value="Protein kinase-like (PK-like)"/>
    <property type="match status" value="1"/>
</dbReference>
<comment type="caution">
    <text evidence="1">The sequence shown here is derived from an EMBL/GenBank/DDBJ whole genome shotgun (WGS) entry which is preliminary data.</text>
</comment>
<dbReference type="PANTHER" id="PTHR39441">
    <property type="entry name" value="DUF2252 DOMAIN-CONTAINING PROTEIN"/>
    <property type="match status" value="1"/>
</dbReference>
<evidence type="ECO:0000313" key="1">
    <source>
        <dbReference type="EMBL" id="CAG2152482.1"/>
    </source>
</evidence>
<dbReference type="Pfam" id="PF10009">
    <property type="entry name" value="DUF2252"/>
    <property type="match status" value="1"/>
</dbReference>
<dbReference type="InterPro" id="IPR011009">
    <property type="entry name" value="Kinase-like_dom_sf"/>
</dbReference>
<gene>
    <name evidence="1" type="ORF">LMG31506_04627</name>
</gene>
<organism evidence="1 2">
    <name type="scientific">Cupriavidus yeoncheonensis</name>
    <dbReference type="NCBI Taxonomy" id="1462994"/>
    <lineage>
        <taxon>Bacteria</taxon>
        <taxon>Pseudomonadati</taxon>
        <taxon>Pseudomonadota</taxon>
        <taxon>Betaproteobacteria</taxon>
        <taxon>Burkholderiales</taxon>
        <taxon>Burkholderiaceae</taxon>
        <taxon>Cupriavidus</taxon>
    </lineage>
</organism>
<reference evidence="1" key="1">
    <citation type="submission" date="2021-03" db="EMBL/GenBank/DDBJ databases">
        <authorList>
            <person name="Peeters C."/>
        </authorList>
    </citation>
    <scope>NUCLEOTIDE SEQUENCE</scope>
    <source>
        <strain evidence="1">LMG 31506</strain>
    </source>
</reference>
<sequence length="407" mass="44310">MHPATEAILRFNQGRDPERFTRKLAAIAADPFAFFRGTNHLYAASLGHADALLGAPSTYVCGDLHLENFGSFKGDNGLVYFDLNDFDDALVAPLTVDVVRVLSSVLVAAGQIGLSDEDADRACEAMLAGYAAVLEGGKPRWLERATATGMVATLLRRVKRRRRGELVAERTEMRKGRQRLACDGRHALPADPDARKRAVQILDAYSGQPHGHRFRAEDVARRVAGIGSLGLERYVVLARDERAGGMPRLIDIKRAAPSAWQDLPNRAQPRWGSDARRVAATQTIMQAASPALLSAVDKGKASYLVKSLQPTADRVNLAHCESVASLREVLATMAHAAAWAHLRGCGHHAADRIEQLQEFAAGTRWRKGVLRLARHGHAVSLAQWKAYAEDYRKARGSAVGEPADGAR</sequence>
<dbReference type="PANTHER" id="PTHR39441:SF1">
    <property type="entry name" value="DUF2252 DOMAIN-CONTAINING PROTEIN"/>
    <property type="match status" value="1"/>
</dbReference>
<protein>
    <recommendedName>
        <fullName evidence="3">DUF2252 domain-containing protein</fullName>
    </recommendedName>
</protein>
<dbReference type="EMBL" id="CAJPUY010000018">
    <property type="protein sequence ID" value="CAG2152482.1"/>
    <property type="molecule type" value="Genomic_DNA"/>
</dbReference>
<dbReference type="InterPro" id="IPR018721">
    <property type="entry name" value="DUF2252"/>
</dbReference>
<evidence type="ECO:0008006" key="3">
    <source>
        <dbReference type="Google" id="ProtNLM"/>
    </source>
</evidence>
<keyword evidence="2" id="KW-1185">Reference proteome</keyword>
<dbReference type="AlphaFoldDB" id="A0A916IYZ8"/>
<dbReference type="RefSeq" id="WP_211949516.1">
    <property type="nucleotide sequence ID" value="NZ_CAJPUY010000018.1"/>
</dbReference>
<accession>A0A916IYZ8</accession>
<evidence type="ECO:0000313" key="2">
    <source>
        <dbReference type="Proteomes" id="UP000672934"/>
    </source>
</evidence>
<proteinExistence type="predicted"/>
<dbReference type="Proteomes" id="UP000672934">
    <property type="component" value="Unassembled WGS sequence"/>
</dbReference>